<feature type="chain" id="PRO_5044871360" description="SCP domain-containing protein" evidence="2">
    <location>
        <begin position="22"/>
        <end position="392"/>
    </location>
</feature>
<evidence type="ECO:0000313" key="5">
    <source>
        <dbReference type="Proteomes" id="UP001516023"/>
    </source>
</evidence>
<protein>
    <recommendedName>
        <fullName evidence="3">SCP domain-containing protein</fullName>
    </recommendedName>
</protein>
<evidence type="ECO:0000313" key="4">
    <source>
        <dbReference type="EMBL" id="KAL3789501.1"/>
    </source>
</evidence>
<dbReference type="Pfam" id="PF00188">
    <property type="entry name" value="CAP"/>
    <property type="match status" value="1"/>
</dbReference>
<name>A0ABD3PQM1_9STRA</name>
<feature type="domain" description="SCP" evidence="3">
    <location>
        <begin position="254"/>
        <end position="389"/>
    </location>
</feature>
<feature type="compositionally biased region" description="Polar residues" evidence="1">
    <location>
        <begin position="77"/>
        <end position="89"/>
    </location>
</feature>
<dbReference type="SMART" id="SM00198">
    <property type="entry name" value="SCP"/>
    <property type="match status" value="1"/>
</dbReference>
<dbReference type="PANTHER" id="PTHR10334">
    <property type="entry name" value="CYSTEINE-RICH SECRETORY PROTEIN-RELATED"/>
    <property type="match status" value="1"/>
</dbReference>
<feature type="compositionally biased region" description="Low complexity" evidence="1">
    <location>
        <begin position="90"/>
        <end position="121"/>
    </location>
</feature>
<keyword evidence="5" id="KW-1185">Reference proteome</keyword>
<dbReference type="SUPFAM" id="SSF55797">
    <property type="entry name" value="PR-1-like"/>
    <property type="match status" value="1"/>
</dbReference>
<dbReference type="InterPro" id="IPR001283">
    <property type="entry name" value="CRISP-related"/>
</dbReference>
<evidence type="ECO:0000256" key="2">
    <source>
        <dbReference type="SAM" id="SignalP"/>
    </source>
</evidence>
<reference evidence="4 5" key="1">
    <citation type="journal article" date="2020" name="G3 (Bethesda)">
        <title>Improved Reference Genome for Cyclotella cryptica CCMP332, a Model for Cell Wall Morphogenesis, Salinity Adaptation, and Lipid Production in Diatoms (Bacillariophyta).</title>
        <authorList>
            <person name="Roberts W.R."/>
            <person name="Downey K.M."/>
            <person name="Ruck E.C."/>
            <person name="Traller J.C."/>
            <person name="Alverson A.J."/>
        </authorList>
    </citation>
    <scope>NUCLEOTIDE SEQUENCE [LARGE SCALE GENOMIC DNA]</scope>
    <source>
        <strain evidence="4 5">CCMP332</strain>
    </source>
</reference>
<dbReference type="EMBL" id="JABMIG020000140">
    <property type="protein sequence ID" value="KAL3789501.1"/>
    <property type="molecule type" value="Genomic_DNA"/>
</dbReference>
<feature type="region of interest" description="Disordered" evidence="1">
    <location>
        <begin position="21"/>
        <end position="121"/>
    </location>
</feature>
<sequence>MRLSLIASLLLLSSTATLAAGEQSRSNDRIDLGQERHKTGRLEEKAGPERPSRVRQRKEATTTNELPSNDNRRDWFTTVSLSGGSNGAESLSGSTFSSSSSQSSGSSSWSSGNWSSSSSSSSSAVAITSRMGCSSGQRKIKFSITVDKYGSETTWNIQQLSTNQIVMSNSRTYSPYDTESVEQCVDAGYPEEQYQLTLYDEVGDGICCKSGNGGYTLFIEESGSFTPLVTGGNFKKTKMTHLISVRSKEPPLSSRDEEWLTAHNTRRKYWHNYYQKSYVPLKWSGELAASSQLYAEKLLATCGDQGIEHDPNNMYGENMAKNKGMGTWGSLYAADKIVGRFVDREVDIGYPHNYHLTQALWRATRYVGCGESEMDWNGGICRIQVCRYSKVS</sequence>
<feature type="compositionally biased region" description="Basic and acidic residues" evidence="1">
    <location>
        <begin position="25"/>
        <end position="60"/>
    </location>
</feature>
<organism evidence="4 5">
    <name type="scientific">Cyclotella cryptica</name>
    <dbReference type="NCBI Taxonomy" id="29204"/>
    <lineage>
        <taxon>Eukaryota</taxon>
        <taxon>Sar</taxon>
        <taxon>Stramenopiles</taxon>
        <taxon>Ochrophyta</taxon>
        <taxon>Bacillariophyta</taxon>
        <taxon>Coscinodiscophyceae</taxon>
        <taxon>Thalassiosirophycidae</taxon>
        <taxon>Stephanodiscales</taxon>
        <taxon>Stephanodiscaceae</taxon>
        <taxon>Cyclotella</taxon>
    </lineage>
</organism>
<dbReference type="Gene3D" id="3.40.33.10">
    <property type="entry name" value="CAP"/>
    <property type="match status" value="1"/>
</dbReference>
<dbReference type="InterPro" id="IPR014044">
    <property type="entry name" value="CAP_dom"/>
</dbReference>
<accession>A0ABD3PQM1</accession>
<proteinExistence type="predicted"/>
<dbReference type="Proteomes" id="UP001516023">
    <property type="component" value="Unassembled WGS sequence"/>
</dbReference>
<gene>
    <name evidence="4" type="ORF">HJC23_009737</name>
</gene>
<feature type="signal peptide" evidence="2">
    <location>
        <begin position="1"/>
        <end position="21"/>
    </location>
</feature>
<dbReference type="AlphaFoldDB" id="A0ABD3PQM1"/>
<evidence type="ECO:0000259" key="3">
    <source>
        <dbReference type="SMART" id="SM00198"/>
    </source>
</evidence>
<evidence type="ECO:0000256" key="1">
    <source>
        <dbReference type="SAM" id="MobiDB-lite"/>
    </source>
</evidence>
<keyword evidence="2" id="KW-0732">Signal</keyword>
<dbReference type="InterPro" id="IPR035940">
    <property type="entry name" value="CAP_sf"/>
</dbReference>
<comment type="caution">
    <text evidence="4">The sequence shown here is derived from an EMBL/GenBank/DDBJ whole genome shotgun (WGS) entry which is preliminary data.</text>
</comment>